<dbReference type="EMBL" id="CP016793">
    <property type="protein sequence ID" value="ANZ42976.1"/>
    <property type="molecule type" value="Genomic_DNA"/>
</dbReference>
<dbReference type="RefSeq" id="WP_065921298.1">
    <property type="nucleotide sequence ID" value="NZ_CP016793.1"/>
</dbReference>
<dbReference type="InterPro" id="IPR010982">
    <property type="entry name" value="Lambda_DNA-bd_dom_sf"/>
</dbReference>
<keyword evidence="2" id="KW-0238">DNA-binding</keyword>
<dbReference type="SUPFAM" id="SSF53822">
    <property type="entry name" value="Periplasmic binding protein-like I"/>
    <property type="match status" value="1"/>
</dbReference>
<proteinExistence type="predicted"/>
<sequence length="341" mass="36678">MLVSNHARPTLEDVAARAGVSRATASRVLNASPRVSPEALEAVNAAVHALGYQPNRAARALVTRRTGAVAVVFSEPEPKIFDDPHFARLIRAGARALADVDVQMVLMLVHSPDDQARAHRFLAGGHVDGALVFAPHRNDELVSIVKKLPLPVVYAGKPWGSLRGMHLVDNDNEGGAVLATEHLKSLGRRKIVHVSGPLDELSAIDRLNGFKSALKLDDKAAARLTEDGGFTREGGRKAMTALLAKVPALDAVFVASDLMAAGALESLLDAGKRVPEDVAVVGFDDHVAIAEHTAPPLTSVRQDSDSQVKHMVEHLMKLLRDETVKRKQEMLPTMLVRRESA</sequence>
<dbReference type="GO" id="GO:0003700">
    <property type="term" value="F:DNA-binding transcription factor activity"/>
    <property type="evidence" value="ECO:0007669"/>
    <property type="project" value="TreeGrafter"/>
</dbReference>
<accession>A0A1B2HZ46</accession>
<evidence type="ECO:0000313" key="5">
    <source>
        <dbReference type="EMBL" id="ANZ42976.1"/>
    </source>
</evidence>
<dbReference type="SUPFAM" id="SSF47413">
    <property type="entry name" value="lambda repressor-like DNA-binding domains"/>
    <property type="match status" value="1"/>
</dbReference>
<dbReference type="STRING" id="1586287.BBK82_23565"/>
<evidence type="ECO:0000259" key="4">
    <source>
        <dbReference type="PROSITE" id="PS50932"/>
    </source>
</evidence>
<dbReference type="AlphaFoldDB" id="A0A1B2HZ46"/>
<dbReference type="InterPro" id="IPR028082">
    <property type="entry name" value="Peripla_BP_I"/>
</dbReference>
<dbReference type="KEGG" id="led:BBK82_23565"/>
<evidence type="ECO:0000256" key="1">
    <source>
        <dbReference type="ARBA" id="ARBA00023015"/>
    </source>
</evidence>
<dbReference type="GO" id="GO:0000976">
    <property type="term" value="F:transcription cis-regulatory region binding"/>
    <property type="evidence" value="ECO:0007669"/>
    <property type="project" value="TreeGrafter"/>
</dbReference>
<keyword evidence="3" id="KW-0804">Transcription</keyword>
<reference evidence="5 6" key="1">
    <citation type="submission" date="2016-07" db="EMBL/GenBank/DDBJ databases">
        <title>Complete genome sequence of the Lentzea guizhouensis DHS C013.</title>
        <authorList>
            <person name="Cao C."/>
        </authorList>
    </citation>
    <scope>NUCLEOTIDE SEQUENCE [LARGE SCALE GENOMIC DNA]</scope>
    <source>
        <strain evidence="5 6">DHS C013</strain>
    </source>
</reference>
<organism evidence="5 6">
    <name type="scientific">Lentzea guizhouensis</name>
    <dbReference type="NCBI Taxonomy" id="1586287"/>
    <lineage>
        <taxon>Bacteria</taxon>
        <taxon>Bacillati</taxon>
        <taxon>Actinomycetota</taxon>
        <taxon>Actinomycetes</taxon>
        <taxon>Pseudonocardiales</taxon>
        <taxon>Pseudonocardiaceae</taxon>
        <taxon>Lentzea</taxon>
    </lineage>
</organism>
<dbReference type="PROSITE" id="PS50932">
    <property type="entry name" value="HTH_LACI_2"/>
    <property type="match status" value="1"/>
</dbReference>
<dbReference type="PRINTS" id="PR00036">
    <property type="entry name" value="HTHLACI"/>
</dbReference>
<evidence type="ECO:0000256" key="3">
    <source>
        <dbReference type="ARBA" id="ARBA00023163"/>
    </source>
</evidence>
<evidence type="ECO:0000256" key="2">
    <source>
        <dbReference type="ARBA" id="ARBA00023125"/>
    </source>
</evidence>
<dbReference type="InterPro" id="IPR000843">
    <property type="entry name" value="HTH_LacI"/>
</dbReference>
<dbReference type="SMART" id="SM00354">
    <property type="entry name" value="HTH_LACI"/>
    <property type="match status" value="1"/>
</dbReference>
<dbReference type="CDD" id="cd01392">
    <property type="entry name" value="HTH_LacI"/>
    <property type="match status" value="1"/>
</dbReference>
<dbReference type="PROSITE" id="PS00356">
    <property type="entry name" value="HTH_LACI_1"/>
    <property type="match status" value="1"/>
</dbReference>
<dbReference type="Gene3D" id="3.40.50.2300">
    <property type="match status" value="2"/>
</dbReference>
<dbReference type="Gene3D" id="1.10.260.40">
    <property type="entry name" value="lambda repressor-like DNA-binding domains"/>
    <property type="match status" value="1"/>
</dbReference>
<feature type="domain" description="HTH lacI-type" evidence="4">
    <location>
        <begin position="9"/>
        <end position="63"/>
    </location>
</feature>
<name>A0A1B2HZ46_9PSEU</name>
<dbReference type="PANTHER" id="PTHR30146:SF109">
    <property type="entry name" value="HTH-TYPE TRANSCRIPTIONAL REGULATOR GALS"/>
    <property type="match status" value="1"/>
</dbReference>
<dbReference type="InterPro" id="IPR046335">
    <property type="entry name" value="LacI/GalR-like_sensor"/>
</dbReference>
<keyword evidence="6" id="KW-1185">Reference proteome</keyword>
<evidence type="ECO:0000313" key="6">
    <source>
        <dbReference type="Proteomes" id="UP000093053"/>
    </source>
</evidence>
<dbReference type="PANTHER" id="PTHR30146">
    <property type="entry name" value="LACI-RELATED TRANSCRIPTIONAL REPRESSOR"/>
    <property type="match status" value="1"/>
</dbReference>
<dbReference type="Pfam" id="PF13377">
    <property type="entry name" value="Peripla_BP_3"/>
    <property type="match status" value="1"/>
</dbReference>
<dbReference type="Proteomes" id="UP000093053">
    <property type="component" value="Chromosome"/>
</dbReference>
<dbReference type="OrthoDB" id="4268837at2"/>
<protein>
    <submittedName>
        <fullName evidence="5">LacI family transcriptional regulator</fullName>
    </submittedName>
</protein>
<dbReference type="Pfam" id="PF00356">
    <property type="entry name" value="LacI"/>
    <property type="match status" value="1"/>
</dbReference>
<gene>
    <name evidence="5" type="ORF">BBK82_23565</name>
</gene>
<keyword evidence="1" id="KW-0805">Transcription regulation</keyword>
<dbReference type="CDD" id="cd06267">
    <property type="entry name" value="PBP1_LacI_sugar_binding-like"/>
    <property type="match status" value="1"/>
</dbReference>